<proteinExistence type="predicted"/>
<sequence length="206" mass="21290">MSKADYPYPDDEFDRAADADPDVPRGVHRAPRSTWSRWWPFIAVVVLAPLLAFGGVTVWGMINDSSMNDANDSGVSAPDDTTADDTGDGTETPPDGTEATEPPAQTTEPAAPTPVLTTPVQVLNGASVQGLAKTQVNKLLAAGFTTVEAGNVTGTKPAQNTVYYASEDLKDTATVVGQTLGVTTVTLSPTDAADGISVVLVSDPSA</sequence>
<dbReference type="Pfam" id="PF13399">
    <property type="entry name" value="LytR_C"/>
    <property type="match status" value="1"/>
</dbReference>
<feature type="region of interest" description="Disordered" evidence="1">
    <location>
        <begin position="1"/>
        <end position="30"/>
    </location>
</feature>
<dbReference type="RefSeq" id="WP_203757469.1">
    <property type="nucleotide sequence ID" value="NZ_BONK01000012.1"/>
</dbReference>
<keyword evidence="5" id="KW-1185">Reference proteome</keyword>
<keyword evidence="2" id="KW-0812">Transmembrane</keyword>
<evidence type="ECO:0000259" key="3">
    <source>
        <dbReference type="Pfam" id="PF13399"/>
    </source>
</evidence>
<accession>A0A919P6P0</accession>
<feature type="compositionally biased region" description="Low complexity" evidence="1">
    <location>
        <begin position="89"/>
        <end position="114"/>
    </location>
</feature>
<reference evidence="4" key="1">
    <citation type="submission" date="2021-01" db="EMBL/GenBank/DDBJ databases">
        <title>Whole genome shotgun sequence of Cellulomonas chitinilytica NBRC 110799.</title>
        <authorList>
            <person name="Komaki H."/>
            <person name="Tamura T."/>
        </authorList>
    </citation>
    <scope>NUCLEOTIDE SEQUENCE</scope>
    <source>
        <strain evidence="4">NBRC 110799</strain>
    </source>
</reference>
<feature type="compositionally biased region" description="Basic and acidic residues" evidence="1">
    <location>
        <begin position="14"/>
        <end position="25"/>
    </location>
</feature>
<keyword evidence="2" id="KW-1133">Transmembrane helix</keyword>
<comment type="caution">
    <text evidence="4">The sequence shown here is derived from an EMBL/GenBank/DDBJ whole genome shotgun (WGS) entry which is preliminary data.</text>
</comment>
<dbReference type="InterPro" id="IPR027381">
    <property type="entry name" value="LytR/CpsA/Psr_C"/>
</dbReference>
<evidence type="ECO:0000313" key="5">
    <source>
        <dbReference type="Proteomes" id="UP000632740"/>
    </source>
</evidence>
<name>A0A919P6P0_9CELL</name>
<dbReference type="Gene3D" id="3.30.70.2390">
    <property type="match status" value="1"/>
</dbReference>
<evidence type="ECO:0000256" key="2">
    <source>
        <dbReference type="SAM" id="Phobius"/>
    </source>
</evidence>
<dbReference type="AlphaFoldDB" id="A0A919P6P0"/>
<gene>
    <name evidence="4" type="ORF">Cch01nite_33000</name>
</gene>
<evidence type="ECO:0000256" key="1">
    <source>
        <dbReference type="SAM" id="MobiDB-lite"/>
    </source>
</evidence>
<feature type="domain" description="LytR/CpsA/Psr regulator C-terminal" evidence="3">
    <location>
        <begin position="118"/>
        <end position="203"/>
    </location>
</feature>
<feature type="transmembrane region" description="Helical" evidence="2">
    <location>
        <begin position="38"/>
        <end position="62"/>
    </location>
</feature>
<protein>
    <recommendedName>
        <fullName evidence="3">LytR/CpsA/Psr regulator C-terminal domain-containing protein</fullName>
    </recommendedName>
</protein>
<feature type="region of interest" description="Disordered" evidence="1">
    <location>
        <begin position="69"/>
        <end position="114"/>
    </location>
</feature>
<dbReference type="Proteomes" id="UP000632740">
    <property type="component" value="Unassembled WGS sequence"/>
</dbReference>
<keyword evidence="2" id="KW-0472">Membrane</keyword>
<evidence type="ECO:0000313" key="4">
    <source>
        <dbReference type="EMBL" id="GIG22576.1"/>
    </source>
</evidence>
<dbReference type="EMBL" id="BONK01000012">
    <property type="protein sequence ID" value="GIG22576.1"/>
    <property type="molecule type" value="Genomic_DNA"/>
</dbReference>
<organism evidence="4 5">
    <name type="scientific">Cellulomonas chitinilytica</name>
    <dbReference type="NCBI Taxonomy" id="398759"/>
    <lineage>
        <taxon>Bacteria</taxon>
        <taxon>Bacillati</taxon>
        <taxon>Actinomycetota</taxon>
        <taxon>Actinomycetes</taxon>
        <taxon>Micrococcales</taxon>
        <taxon>Cellulomonadaceae</taxon>
        <taxon>Cellulomonas</taxon>
    </lineage>
</organism>